<feature type="region of interest" description="Disordered" evidence="1">
    <location>
        <begin position="224"/>
        <end position="259"/>
    </location>
</feature>
<sequence length="424" mass="47079">MAGATRIDIAWRKDVHPVSNNWSSTVRFVGQARLRLRLVESDSGQPIPFCKRLDVSTLSFSRRVLLAVKGRAAIVREGLDEHLSRLEGSASYPCWAEHFKLIQVRSLRSLKNLKSYQDLVEKPDPEGHCSVIANPGAMKGHPHGQQFHREFVVFDGAAVYPEYIACVETGTLVKGGGLLVQLIVKEWFVLIAEQEDQEADSLLREAISAALEEEGAQHFHAIEAAQEPESDEEGGNEEKKTSEGNEEKKTSQLDFGYADPNKFPDLTSLSKANSACRLRRNVSRGYAVKQLKGTSDPEVPVKKQAERIKELLAKNLGRRPDEKHGPRDGRLEPRLELRREISRARLEADIGFLQQADEMVLGGQGYCLGLRPLFRDVVFGAQRLPGAASAAADTSKISSRHLRVHCLCGRYCCDARCGAVAIQY</sequence>
<reference evidence="2 3" key="1">
    <citation type="submission" date="2016-02" db="EMBL/GenBank/DDBJ databases">
        <title>Genome analysis of coral dinoflagellate symbionts highlights evolutionary adaptations to a symbiotic lifestyle.</title>
        <authorList>
            <person name="Aranda M."/>
            <person name="Li Y."/>
            <person name="Liew Y.J."/>
            <person name="Baumgarten S."/>
            <person name="Simakov O."/>
            <person name="Wilson M."/>
            <person name="Piel J."/>
            <person name="Ashoor H."/>
            <person name="Bougouffa S."/>
            <person name="Bajic V.B."/>
            <person name="Ryu T."/>
            <person name="Ravasi T."/>
            <person name="Bayer T."/>
            <person name="Micklem G."/>
            <person name="Kim H."/>
            <person name="Bhak J."/>
            <person name="Lajeunesse T.C."/>
            <person name="Voolstra C.R."/>
        </authorList>
    </citation>
    <scope>NUCLEOTIDE SEQUENCE [LARGE SCALE GENOMIC DNA]</scope>
    <source>
        <strain evidence="2 3">CCMP2467</strain>
    </source>
</reference>
<keyword evidence="3" id="KW-1185">Reference proteome</keyword>
<feature type="compositionally biased region" description="Basic and acidic residues" evidence="1">
    <location>
        <begin position="236"/>
        <end position="251"/>
    </location>
</feature>
<dbReference type="Proteomes" id="UP000186817">
    <property type="component" value="Unassembled WGS sequence"/>
</dbReference>
<dbReference type="EMBL" id="LSRX01000029">
    <property type="protein sequence ID" value="OLQ13381.1"/>
    <property type="molecule type" value="Genomic_DNA"/>
</dbReference>
<evidence type="ECO:0000313" key="2">
    <source>
        <dbReference type="EMBL" id="OLQ13381.1"/>
    </source>
</evidence>
<accession>A0A1Q9F156</accession>
<proteinExistence type="predicted"/>
<evidence type="ECO:0000313" key="3">
    <source>
        <dbReference type="Proteomes" id="UP000186817"/>
    </source>
</evidence>
<dbReference type="OrthoDB" id="411019at2759"/>
<evidence type="ECO:0000256" key="1">
    <source>
        <dbReference type="SAM" id="MobiDB-lite"/>
    </source>
</evidence>
<comment type="caution">
    <text evidence="2">The sequence shown here is derived from an EMBL/GenBank/DDBJ whole genome shotgun (WGS) entry which is preliminary data.</text>
</comment>
<name>A0A1Q9F156_SYMMI</name>
<feature type="compositionally biased region" description="Acidic residues" evidence="1">
    <location>
        <begin position="226"/>
        <end position="235"/>
    </location>
</feature>
<gene>
    <name evidence="2" type="ORF">AK812_SmicGene2619</name>
</gene>
<organism evidence="2 3">
    <name type="scientific">Symbiodinium microadriaticum</name>
    <name type="common">Dinoflagellate</name>
    <name type="synonym">Zooxanthella microadriatica</name>
    <dbReference type="NCBI Taxonomy" id="2951"/>
    <lineage>
        <taxon>Eukaryota</taxon>
        <taxon>Sar</taxon>
        <taxon>Alveolata</taxon>
        <taxon>Dinophyceae</taxon>
        <taxon>Suessiales</taxon>
        <taxon>Symbiodiniaceae</taxon>
        <taxon>Symbiodinium</taxon>
    </lineage>
</organism>
<protein>
    <submittedName>
        <fullName evidence="2">Uncharacterized protein</fullName>
    </submittedName>
</protein>
<dbReference type="AlphaFoldDB" id="A0A1Q9F156"/>